<accession>A0A7L7KTR7</accession>
<dbReference type="RefSeq" id="WP_258877507.1">
    <property type="nucleotide sequence ID" value="NZ_CP048914.1"/>
</dbReference>
<organism evidence="1 2">
    <name type="scientific">Candidatus Xianfuyuplasma coldseepsis</name>
    <dbReference type="NCBI Taxonomy" id="2782163"/>
    <lineage>
        <taxon>Bacteria</taxon>
        <taxon>Bacillati</taxon>
        <taxon>Mycoplasmatota</taxon>
        <taxon>Mollicutes</taxon>
        <taxon>Candidatus Izemoplasmatales</taxon>
        <taxon>Candidatus Izemoplasmataceae</taxon>
        <taxon>Candidatus Xianfuyuplasma</taxon>
    </lineage>
</organism>
<gene>
    <name evidence="1" type="ORF">G4Z02_08080</name>
</gene>
<dbReference type="KEGG" id="xcl:G4Z02_08080"/>
<sequence length="127" mass="14474">MKKLGKRLLILLIIAAVLYGAYMLFVMPSGYTDKDQLVTDFFTNMDSSDACETYFGDETRSYCDTFVQLFDGETVTVKRTVTSGSTIIATIEVGSNEEEFIVTFVSKDVTNYKRFFNSSYYYIDTIE</sequence>
<name>A0A7L7KTR7_9MOLU</name>
<evidence type="ECO:0000313" key="2">
    <source>
        <dbReference type="Proteomes" id="UP000514720"/>
    </source>
</evidence>
<proteinExistence type="predicted"/>
<protein>
    <submittedName>
        <fullName evidence="1">Uncharacterized protein</fullName>
    </submittedName>
</protein>
<dbReference type="Proteomes" id="UP000514720">
    <property type="component" value="Chromosome"/>
</dbReference>
<keyword evidence="2" id="KW-1185">Reference proteome</keyword>
<reference evidence="1 2" key="1">
    <citation type="submission" date="2020-02" db="EMBL/GenBank/DDBJ databases">
        <authorList>
            <person name="Zheng R.K."/>
            <person name="Sun C.M."/>
        </authorList>
    </citation>
    <scope>NUCLEOTIDE SEQUENCE [LARGE SCALE GENOMIC DNA]</scope>
    <source>
        <strain evidence="2">zrk13</strain>
    </source>
</reference>
<dbReference type="EMBL" id="CP048914">
    <property type="protein sequence ID" value="QMS85702.1"/>
    <property type="molecule type" value="Genomic_DNA"/>
</dbReference>
<dbReference type="AlphaFoldDB" id="A0A7L7KTR7"/>
<evidence type="ECO:0000313" key="1">
    <source>
        <dbReference type="EMBL" id="QMS85702.1"/>
    </source>
</evidence>